<feature type="transmembrane region" description="Helical" evidence="13">
    <location>
        <begin position="181"/>
        <end position="204"/>
    </location>
</feature>
<dbReference type="GO" id="GO:0016020">
    <property type="term" value="C:membrane"/>
    <property type="evidence" value="ECO:0007669"/>
    <property type="project" value="UniProtKB-SubCell"/>
</dbReference>
<evidence type="ECO:0000256" key="1">
    <source>
        <dbReference type="ARBA" id="ARBA00004141"/>
    </source>
</evidence>
<dbReference type="SUPFAM" id="SSF54001">
    <property type="entry name" value="Cysteine proteinases"/>
    <property type="match status" value="1"/>
</dbReference>
<gene>
    <name evidence="15" type="ORF">F3Y22_tig00110406pilonHSYRG00003</name>
</gene>
<proteinExistence type="inferred from homology"/>
<dbReference type="PANTHER" id="PTHR48020">
    <property type="entry name" value="PROTON MYO-INOSITOL COTRANSPORTER"/>
    <property type="match status" value="1"/>
</dbReference>
<dbReference type="CDD" id="cd17437">
    <property type="entry name" value="MFS_PLT"/>
    <property type="match status" value="1"/>
</dbReference>
<feature type="transmembrane region" description="Helical" evidence="13">
    <location>
        <begin position="446"/>
        <end position="468"/>
    </location>
</feature>
<keyword evidence="7 13" id="KW-0812">Transmembrane</keyword>
<protein>
    <submittedName>
        <fullName evidence="15">Polyol transporter 5</fullName>
    </submittedName>
</protein>
<evidence type="ECO:0000313" key="16">
    <source>
        <dbReference type="Proteomes" id="UP000436088"/>
    </source>
</evidence>
<evidence type="ECO:0000256" key="4">
    <source>
        <dbReference type="ARBA" id="ARBA00022448"/>
    </source>
</evidence>
<dbReference type="InterPro" id="IPR015410">
    <property type="entry name" value="DUF1985"/>
</dbReference>
<name>A0A6A3ART7_HIBSY</name>
<dbReference type="GO" id="GO:0008234">
    <property type="term" value="F:cysteine-type peptidase activity"/>
    <property type="evidence" value="ECO:0007669"/>
    <property type="project" value="InterPro"/>
</dbReference>
<dbReference type="GO" id="GO:0005351">
    <property type="term" value="F:carbohydrate:proton symporter activity"/>
    <property type="evidence" value="ECO:0007669"/>
    <property type="project" value="InterPro"/>
</dbReference>
<dbReference type="SUPFAM" id="SSF103473">
    <property type="entry name" value="MFS general substrate transporter"/>
    <property type="match status" value="1"/>
</dbReference>
<evidence type="ECO:0000256" key="10">
    <source>
        <dbReference type="ARBA" id="ARBA00022989"/>
    </source>
</evidence>
<keyword evidence="5" id="KW-0762">Sugar transport</keyword>
<keyword evidence="10 13" id="KW-1133">Transmembrane helix</keyword>
<dbReference type="PROSITE" id="PS00216">
    <property type="entry name" value="SUGAR_TRANSPORT_1"/>
    <property type="match status" value="1"/>
</dbReference>
<comment type="caution">
    <text evidence="15">The sequence shown here is derived from an EMBL/GenBank/DDBJ whole genome shotgun (WGS) entry which is preliminary data.</text>
</comment>
<comment type="similarity">
    <text evidence="2">Belongs to the peptidase C48 family.</text>
</comment>
<dbReference type="Pfam" id="PF02902">
    <property type="entry name" value="Peptidase_C48"/>
    <property type="match status" value="1"/>
</dbReference>
<dbReference type="InterPro" id="IPR044776">
    <property type="entry name" value="PLT1-6"/>
</dbReference>
<dbReference type="InterPro" id="IPR005828">
    <property type="entry name" value="MFS_sugar_transport-like"/>
</dbReference>
<dbReference type="InterPro" id="IPR038765">
    <property type="entry name" value="Papain-like_cys_pep_sf"/>
</dbReference>
<dbReference type="GO" id="GO:0006508">
    <property type="term" value="P:proteolysis"/>
    <property type="evidence" value="ECO:0007669"/>
    <property type="project" value="UniProtKB-KW"/>
</dbReference>
<dbReference type="EMBL" id="VEPZ02000973">
    <property type="protein sequence ID" value="KAE8706087.1"/>
    <property type="molecule type" value="Genomic_DNA"/>
</dbReference>
<dbReference type="InterPro" id="IPR003653">
    <property type="entry name" value="Peptidase_C48_C"/>
</dbReference>
<comment type="subcellular location">
    <subcellularLocation>
        <location evidence="1">Membrane</location>
        <topology evidence="1">Multi-pass membrane protein</topology>
    </subcellularLocation>
</comment>
<feature type="transmembrane region" description="Helical" evidence="13">
    <location>
        <begin position="378"/>
        <end position="408"/>
    </location>
</feature>
<organism evidence="15 16">
    <name type="scientific">Hibiscus syriacus</name>
    <name type="common">Rose of Sharon</name>
    <dbReference type="NCBI Taxonomy" id="106335"/>
    <lineage>
        <taxon>Eukaryota</taxon>
        <taxon>Viridiplantae</taxon>
        <taxon>Streptophyta</taxon>
        <taxon>Embryophyta</taxon>
        <taxon>Tracheophyta</taxon>
        <taxon>Spermatophyta</taxon>
        <taxon>Magnoliopsida</taxon>
        <taxon>eudicotyledons</taxon>
        <taxon>Gunneridae</taxon>
        <taxon>Pentapetalae</taxon>
        <taxon>rosids</taxon>
        <taxon>malvids</taxon>
        <taxon>Malvales</taxon>
        <taxon>Malvaceae</taxon>
        <taxon>Malvoideae</taxon>
        <taxon>Hibiscus</taxon>
    </lineage>
</organism>
<evidence type="ECO:0000313" key="15">
    <source>
        <dbReference type="EMBL" id="KAE8706087.1"/>
    </source>
</evidence>
<dbReference type="InterPro" id="IPR003663">
    <property type="entry name" value="Sugar/inositol_transpt"/>
</dbReference>
<dbReference type="Pfam" id="PF00083">
    <property type="entry name" value="Sugar_tr"/>
    <property type="match status" value="1"/>
</dbReference>
<accession>A0A6A3ART7</accession>
<feature type="compositionally biased region" description="Basic and acidic residues" evidence="12">
    <location>
        <begin position="980"/>
        <end position="1000"/>
    </location>
</feature>
<evidence type="ECO:0000256" key="6">
    <source>
        <dbReference type="ARBA" id="ARBA00022670"/>
    </source>
</evidence>
<evidence type="ECO:0000256" key="3">
    <source>
        <dbReference type="ARBA" id="ARBA00010992"/>
    </source>
</evidence>
<dbReference type="PROSITE" id="PS00217">
    <property type="entry name" value="SUGAR_TRANSPORT_2"/>
    <property type="match status" value="1"/>
</dbReference>
<comment type="similarity">
    <text evidence="3">Belongs to the major facilitator superfamily. Sugar transporter (TC 2.A.1.1) family.</text>
</comment>
<dbReference type="Gene3D" id="3.40.395.10">
    <property type="entry name" value="Adenoviral Proteinase, Chain A"/>
    <property type="match status" value="1"/>
</dbReference>
<keyword evidence="16" id="KW-1185">Reference proteome</keyword>
<dbReference type="Gene3D" id="1.20.1250.20">
    <property type="entry name" value="MFS general substrate transporter like domains"/>
    <property type="match status" value="1"/>
</dbReference>
<feature type="region of interest" description="Disordered" evidence="12">
    <location>
        <begin position="964"/>
        <end position="1044"/>
    </location>
</feature>
<dbReference type="InterPro" id="IPR020846">
    <property type="entry name" value="MFS_dom"/>
</dbReference>
<dbReference type="Pfam" id="PF09331">
    <property type="entry name" value="DUF1985"/>
    <property type="match status" value="1"/>
</dbReference>
<evidence type="ECO:0000256" key="5">
    <source>
        <dbReference type="ARBA" id="ARBA00022597"/>
    </source>
</evidence>
<reference evidence="15" key="1">
    <citation type="submission" date="2019-09" db="EMBL/GenBank/DDBJ databases">
        <title>Draft genome information of white flower Hibiscus syriacus.</title>
        <authorList>
            <person name="Kim Y.-M."/>
        </authorList>
    </citation>
    <scope>NUCLEOTIDE SEQUENCE [LARGE SCALE GENOMIC DNA]</scope>
    <source>
        <strain evidence="15">YM2019G1</strain>
    </source>
</reference>
<dbReference type="Proteomes" id="UP000436088">
    <property type="component" value="Unassembled WGS sequence"/>
</dbReference>
<evidence type="ECO:0000259" key="14">
    <source>
        <dbReference type="PROSITE" id="PS50850"/>
    </source>
</evidence>
<evidence type="ECO:0000256" key="8">
    <source>
        <dbReference type="ARBA" id="ARBA00022801"/>
    </source>
</evidence>
<keyword evidence="9" id="KW-0769">Symport</keyword>
<dbReference type="InterPro" id="IPR005829">
    <property type="entry name" value="Sugar_transporter_CS"/>
</dbReference>
<keyword evidence="8" id="KW-0378">Hydrolase</keyword>
<keyword evidence="4" id="KW-0813">Transport</keyword>
<feature type="transmembrane region" description="Helical" evidence="13">
    <location>
        <begin position="349"/>
        <end position="372"/>
    </location>
</feature>
<keyword evidence="11 13" id="KW-0472">Membrane</keyword>
<feature type="transmembrane region" description="Helical" evidence="13">
    <location>
        <begin position="24"/>
        <end position="52"/>
    </location>
</feature>
<dbReference type="PRINTS" id="PR00171">
    <property type="entry name" value="SUGRTRNSPORT"/>
</dbReference>
<evidence type="ECO:0000256" key="12">
    <source>
        <dbReference type="SAM" id="MobiDB-lite"/>
    </source>
</evidence>
<dbReference type="FunFam" id="1.20.1250.20:FF:000025">
    <property type="entry name" value="probable polyol transporter 4"/>
    <property type="match status" value="1"/>
</dbReference>
<evidence type="ECO:0000256" key="11">
    <source>
        <dbReference type="ARBA" id="ARBA00023136"/>
    </source>
</evidence>
<feature type="domain" description="Major facilitator superfamily (MFS) profile" evidence="14">
    <location>
        <begin position="28"/>
        <end position="475"/>
    </location>
</feature>
<feature type="transmembrane region" description="Helical" evidence="13">
    <location>
        <begin position="151"/>
        <end position="169"/>
    </location>
</feature>
<feature type="transmembrane region" description="Helical" evidence="13">
    <location>
        <begin position="119"/>
        <end position="139"/>
    </location>
</feature>
<evidence type="ECO:0000256" key="2">
    <source>
        <dbReference type="ARBA" id="ARBA00005234"/>
    </source>
</evidence>
<feature type="transmembrane region" description="Helical" evidence="13">
    <location>
        <begin position="93"/>
        <end position="112"/>
    </location>
</feature>
<dbReference type="PANTHER" id="PTHR48020:SF49">
    <property type="entry name" value="SUGAR TRANSPORTER"/>
    <property type="match status" value="1"/>
</dbReference>
<feature type="transmembrane region" description="Helical" evidence="13">
    <location>
        <begin position="64"/>
        <end position="81"/>
    </location>
</feature>
<evidence type="ECO:0000256" key="7">
    <source>
        <dbReference type="ARBA" id="ARBA00022692"/>
    </source>
</evidence>
<dbReference type="InterPro" id="IPR050814">
    <property type="entry name" value="Myo-inositol_Transporter"/>
</dbReference>
<evidence type="ECO:0000256" key="9">
    <source>
        <dbReference type="ARBA" id="ARBA00022847"/>
    </source>
</evidence>
<dbReference type="PROSITE" id="PS50850">
    <property type="entry name" value="MFS"/>
    <property type="match status" value="1"/>
</dbReference>
<keyword evidence="6" id="KW-0645">Protease</keyword>
<feature type="transmembrane region" description="Helical" evidence="13">
    <location>
        <begin position="321"/>
        <end position="342"/>
    </location>
</feature>
<dbReference type="NCBIfam" id="TIGR00879">
    <property type="entry name" value="SP"/>
    <property type="match status" value="1"/>
</dbReference>
<dbReference type="InterPro" id="IPR036259">
    <property type="entry name" value="MFS_trans_sf"/>
</dbReference>
<evidence type="ECO:0000256" key="13">
    <source>
        <dbReference type="SAM" id="Phobius"/>
    </source>
</evidence>
<sequence length="1468" mass="165917">MASRFDGKAPADFEPPKKPNRNKFAFACAILASSASILLGYDIGVMSGAIIFIKDDLKISDVQVEILVGILNLYCLLGAYAAGRTSDWIGRRYTIVVAASILFVGAFLLGFATNYSFLMVGRFVAGIGVGYAMMIAPVYTAELSPASSRGFLTSFPEVFINIGLLLGYISNYAFSKLRPDLGWRVMLGTGAVPSVFLAIGGLTMPESPRWLIMQGRLGEAKRVLDKTSDSKEEAQLRLSDIKEAAGIPQDCTDDVVQVQKQSHGEGVWRELFLHTTPAVRHVMICAIGTHFFQQAIGLDSVILYSPRIFEKAGITFSNHKLLATIAVGFCKTIFILVATFLLDRIGRRPLLLSSIAGVAVSLATLGLSLTIIDHSNHTVPWAIGLCIAMVLTAVSVFSIGMGPIAWVYSTEIFPLRLRAQGASIGVGLNRAISGVISMPFISLYKAITIGGAFFLYAGIATVAFVFFFSCFPETQGKTLEETEALFGKLIGWREEAKKLKRKRKMEQDNGDITTDSRFPSPSLTLYGEEIRPHLRRFPSPSPAKSLTTIHGQKSLTIFRNGKSTSEEERNEINENRNERMTVATRESQREMKIATRNQNRIAIFISRCDSLVAIFISRCDSLVAIFISRCDSLVAIVISRCDSLVAIFISTKRQNSKFFSAQLTLRNKVSLATTIAKKLSPAQRQLFEETCFGPWLRVQHPGGDANLTHLWLQTMTSNLPDSIQRGEEEIWFHFPPAYTCFGRKEFCLITGLRFGHDDVGRYTRHIARPSWLSRVFPDESMEKPNLHVDDLKKLFNKKAGFTRMEDVDVVRVCLLLLVYAGFLGREARQPIHRELIILVEDLNAWNLFPWGSYIWKATWTKLSSAFDDRKSLRGDGSKYTLSGFVWAFKIWIFEAFPSMRTYAIKTSNDIPRAISWKRKTLLDWEDLIPYATINNVRGQHSITRLSPTEEELATDWWQASQSFFDGTDDEQHPLPPIREPSPHLEPSPDRDDYTPLEREPSPIPSHHRASSPPSPHDRRPAKMPRLLSPCSPPPPQRDESRELRDEVNALREEIGTLRDNDGAWRVEVSTLRGEVAALREMIVSLQNEVHTLRNERPDRVDALRRVMLARRSSRIRQRARAIKSPYTPIVRRHRKKKPDSPVIPQESTPIVEEAPHIIPRESPPTVQEATVIIEEVPPTIQEPDSHGVICRLLEKPSVVPDMMDSSWLSYELPASTIPVSEEEREQLPDTILDNTLWAKTAVDFYLHERSKGCFTDICKLTDDIFLLLERPWWGVLLGVEDNGYFDGGHIDAWVTRLLIIRKLKKNKNIRYTIMPTSFHAVHLKNARDESFDLGNGQAKLYPAWWEVDKVFIPVLERKHWILVELQLPSLKTIVYDSMINYISLADLRDVIKGWSSHLAKFLDAINYWTRSGNKKPKKLNITVIRDETAPQQTSEPEEIVVLSYAWRWSVNLRSELRENDVELQKLIQ</sequence>